<dbReference type="SMART" id="SM00248">
    <property type="entry name" value="ANK"/>
    <property type="match status" value="3"/>
</dbReference>
<keyword evidence="7" id="KW-1185">Reference proteome</keyword>
<protein>
    <submittedName>
        <fullName evidence="6">Fbox domain containing protein</fullName>
    </submittedName>
</protein>
<dbReference type="VEuPathDB" id="AmoebaDB:ACA1_243430"/>
<organism evidence="6 7">
    <name type="scientific">Acanthamoeba castellanii (strain ATCC 30010 / Neff)</name>
    <dbReference type="NCBI Taxonomy" id="1257118"/>
    <lineage>
        <taxon>Eukaryota</taxon>
        <taxon>Amoebozoa</taxon>
        <taxon>Discosea</taxon>
        <taxon>Longamoebia</taxon>
        <taxon>Centramoebida</taxon>
        <taxon>Acanthamoebidae</taxon>
        <taxon>Acanthamoeba</taxon>
    </lineage>
</organism>
<dbReference type="PANTHER" id="PTHR24198">
    <property type="entry name" value="ANKYRIN REPEAT AND PROTEIN KINASE DOMAIN-CONTAINING PROTEIN"/>
    <property type="match status" value="1"/>
</dbReference>
<evidence type="ECO:0000313" key="7">
    <source>
        <dbReference type="Proteomes" id="UP000011083"/>
    </source>
</evidence>
<gene>
    <name evidence="6" type="ORF">ACA1_243430</name>
</gene>
<dbReference type="PANTHER" id="PTHR24198:SF165">
    <property type="entry name" value="ANKYRIN REPEAT-CONTAINING PROTEIN-RELATED"/>
    <property type="match status" value="1"/>
</dbReference>
<sequence>MDLPDEVQLEVLGWVPPHDLAATLPLVCRRWRTLARDPALWQRLHRRLLGTAGPAAASPDGAEAVDHAGDDDREDDEEEEDDVDGEAKASAALAELQWALVWMPRQDKYHEIKREQELWELEKKKWMTRLLWAASEGYPAPVQQSLVGLERLTMQPVPRGPLPRLDVRPPDQPLPRFTAKDHGPPIYRPWLGEPEPAAGSHQIDLLDHMGKAALMAAQCGHTDVVRLLLDRGAELNLDLFCHGLRHGSLELAGLVLDRAPASLRSDSELALELAVRLAECTHTATLDLLLEQHFITQHIYDVALARGLAKAVGHNDIALASALLPAGASANATTAGLRKPLLFKAVAKGIDMVKLLLDYGAAPSVEFTTGGGTGLRTPLDRAVSRGAVHIVELLLKRGAEPKVSEDMPRFAGQGVSDCLTLIQRAKRQSFVDSLRC</sequence>
<dbReference type="InterPro" id="IPR001810">
    <property type="entry name" value="F-box_dom"/>
</dbReference>
<keyword evidence="1" id="KW-0677">Repeat</keyword>
<dbReference type="GeneID" id="14914062"/>
<dbReference type="InterPro" id="IPR002110">
    <property type="entry name" value="Ankyrin_rpt"/>
</dbReference>
<dbReference type="Gene3D" id="1.25.40.20">
    <property type="entry name" value="Ankyrin repeat-containing domain"/>
    <property type="match status" value="2"/>
</dbReference>
<dbReference type="SMART" id="SM00256">
    <property type="entry name" value="FBOX"/>
    <property type="match status" value="1"/>
</dbReference>
<dbReference type="SUPFAM" id="SSF48403">
    <property type="entry name" value="Ankyrin repeat"/>
    <property type="match status" value="1"/>
</dbReference>
<feature type="compositionally biased region" description="Acidic residues" evidence="4">
    <location>
        <begin position="71"/>
        <end position="84"/>
    </location>
</feature>
<dbReference type="KEGG" id="acan:ACA1_243430"/>
<dbReference type="EMBL" id="KB008093">
    <property type="protein sequence ID" value="ELR13393.1"/>
    <property type="molecule type" value="Genomic_DNA"/>
</dbReference>
<evidence type="ECO:0000256" key="1">
    <source>
        <dbReference type="ARBA" id="ARBA00022737"/>
    </source>
</evidence>
<accession>L8GKY8</accession>
<reference evidence="6 7" key="1">
    <citation type="journal article" date="2013" name="Genome Biol.">
        <title>Genome of Acanthamoeba castellanii highlights extensive lateral gene transfer and early evolution of tyrosine kinase signaling.</title>
        <authorList>
            <person name="Clarke M."/>
            <person name="Lohan A.J."/>
            <person name="Liu B."/>
            <person name="Lagkouvardos I."/>
            <person name="Roy S."/>
            <person name="Zafar N."/>
            <person name="Bertelli C."/>
            <person name="Schilde C."/>
            <person name="Kianianmomeni A."/>
            <person name="Burglin T.R."/>
            <person name="Frech C."/>
            <person name="Turcotte B."/>
            <person name="Kopec K.O."/>
            <person name="Synnott J.M."/>
            <person name="Choo C."/>
            <person name="Paponov I."/>
            <person name="Finkler A."/>
            <person name="Soon Heng Tan C."/>
            <person name="Hutchins A.P."/>
            <person name="Weinmeier T."/>
            <person name="Rattei T."/>
            <person name="Chu J.S."/>
            <person name="Gimenez G."/>
            <person name="Irimia M."/>
            <person name="Rigden D.J."/>
            <person name="Fitzpatrick D.A."/>
            <person name="Lorenzo-Morales J."/>
            <person name="Bateman A."/>
            <person name="Chiu C.H."/>
            <person name="Tang P."/>
            <person name="Hegemann P."/>
            <person name="Fromm H."/>
            <person name="Raoult D."/>
            <person name="Greub G."/>
            <person name="Miranda-Saavedra D."/>
            <person name="Chen N."/>
            <person name="Nash P."/>
            <person name="Ginger M.L."/>
            <person name="Horn M."/>
            <person name="Schaap P."/>
            <person name="Caler L."/>
            <person name="Loftus B."/>
        </authorList>
    </citation>
    <scope>NUCLEOTIDE SEQUENCE [LARGE SCALE GENOMIC DNA]</scope>
    <source>
        <strain evidence="6 7">Neff</strain>
    </source>
</reference>
<evidence type="ECO:0000256" key="2">
    <source>
        <dbReference type="ARBA" id="ARBA00023043"/>
    </source>
</evidence>
<feature type="region of interest" description="Disordered" evidence="4">
    <location>
        <begin position="52"/>
        <end position="87"/>
    </location>
</feature>
<dbReference type="InterPro" id="IPR036047">
    <property type="entry name" value="F-box-like_dom_sf"/>
</dbReference>
<feature type="domain" description="F-box" evidence="5">
    <location>
        <begin position="1"/>
        <end position="44"/>
    </location>
</feature>
<dbReference type="Pfam" id="PF12796">
    <property type="entry name" value="Ank_2"/>
    <property type="match status" value="1"/>
</dbReference>
<evidence type="ECO:0000259" key="5">
    <source>
        <dbReference type="PROSITE" id="PS50181"/>
    </source>
</evidence>
<dbReference type="InterPro" id="IPR036770">
    <property type="entry name" value="Ankyrin_rpt-contain_sf"/>
</dbReference>
<dbReference type="AlphaFoldDB" id="L8GKY8"/>
<dbReference type="PROSITE" id="PS50088">
    <property type="entry name" value="ANK_REPEAT"/>
    <property type="match status" value="1"/>
</dbReference>
<name>L8GKY8_ACACF</name>
<evidence type="ECO:0000313" key="6">
    <source>
        <dbReference type="EMBL" id="ELR13393.1"/>
    </source>
</evidence>
<evidence type="ECO:0000256" key="3">
    <source>
        <dbReference type="PROSITE-ProRule" id="PRU00023"/>
    </source>
</evidence>
<dbReference type="RefSeq" id="XP_004335406.1">
    <property type="nucleotide sequence ID" value="XM_004335358.1"/>
</dbReference>
<dbReference type="Proteomes" id="UP000011083">
    <property type="component" value="Unassembled WGS sequence"/>
</dbReference>
<evidence type="ECO:0000256" key="4">
    <source>
        <dbReference type="SAM" id="MobiDB-lite"/>
    </source>
</evidence>
<dbReference type="OrthoDB" id="1107553at2759"/>
<dbReference type="PROSITE" id="PS50297">
    <property type="entry name" value="ANK_REP_REGION"/>
    <property type="match status" value="1"/>
</dbReference>
<feature type="repeat" description="ANK" evidence="3">
    <location>
        <begin position="374"/>
        <end position="406"/>
    </location>
</feature>
<dbReference type="SUPFAM" id="SSF81383">
    <property type="entry name" value="F-box domain"/>
    <property type="match status" value="1"/>
</dbReference>
<dbReference type="Pfam" id="PF12937">
    <property type="entry name" value="F-box-like"/>
    <property type="match status" value="1"/>
</dbReference>
<dbReference type="PROSITE" id="PS50181">
    <property type="entry name" value="FBOX"/>
    <property type="match status" value="1"/>
</dbReference>
<dbReference type="GO" id="GO:0005737">
    <property type="term" value="C:cytoplasm"/>
    <property type="evidence" value="ECO:0007669"/>
    <property type="project" value="TreeGrafter"/>
</dbReference>
<proteinExistence type="predicted"/>
<dbReference type="Gene3D" id="1.20.1280.50">
    <property type="match status" value="1"/>
</dbReference>
<dbReference type="Pfam" id="PF00023">
    <property type="entry name" value="Ank"/>
    <property type="match status" value="1"/>
</dbReference>
<keyword evidence="2 3" id="KW-0040">ANK repeat</keyword>